<evidence type="ECO:0000313" key="2">
    <source>
        <dbReference type="Proteomes" id="UP000287033"/>
    </source>
</evidence>
<dbReference type="OMA" id="MYVEKNE"/>
<keyword evidence="2" id="KW-1185">Reference proteome</keyword>
<name>A0A401RDS5_CHIPU</name>
<feature type="non-terminal residue" evidence="1">
    <location>
        <position position="1"/>
    </location>
</feature>
<dbReference type="PANTHER" id="PTHR11905">
    <property type="entry name" value="ADAM A DISINTEGRIN AND METALLOPROTEASE DOMAIN"/>
    <property type="match status" value="1"/>
</dbReference>
<gene>
    <name evidence="1" type="ORF">chiPu_0022397</name>
</gene>
<organism evidence="1 2">
    <name type="scientific">Chiloscyllium punctatum</name>
    <name type="common">Brownbanded bambooshark</name>
    <name type="synonym">Hemiscyllium punctatum</name>
    <dbReference type="NCBI Taxonomy" id="137246"/>
    <lineage>
        <taxon>Eukaryota</taxon>
        <taxon>Metazoa</taxon>
        <taxon>Chordata</taxon>
        <taxon>Craniata</taxon>
        <taxon>Vertebrata</taxon>
        <taxon>Chondrichthyes</taxon>
        <taxon>Elasmobranchii</taxon>
        <taxon>Galeomorphii</taxon>
        <taxon>Galeoidea</taxon>
        <taxon>Orectolobiformes</taxon>
        <taxon>Hemiscylliidae</taxon>
        <taxon>Chiloscyllium</taxon>
    </lineage>
</organism>
<dbReference type="Proteomes" id="UP000287033">
    <property type="component" value="Unassembled WGS sequence"/>
</dbReference>
<dbReference type="OrthoDB" id="5951731at2759"/>
<dbReference type="EMBL" id="BEZZ01007533">
    <property type="protein sequence ID" value="GCC16298.1"/>
    <property type="molecule type" value="Genomic_DNA"/>
</dbReference>
<accession>A0A401RDS5</accession>
<dbReference type="PANTHER" id="PTHR11905:SF159">
    <property type="entry name" value="ADAM METALLOPROTEASE"/>
    <property type="match status" value="1"/>
</dbReference>
<feature type="non-terminal residue" evidence="1">
    <location>
        <position position="59"/>
    </location>
</feature>
<sequence>LNFPIMFSSCSKDDLETSLLRGFGICLYNLPDVDKLVPGPECGNMYVEKNEECDCGIPK</sequence>
<dbReference type="AlphaFoldDB" id="A0A401RDS5"/>
<protein>
    <submittedName>
        <fullName evidence="1">Uncharacterized protein</fullName>
    </submittedName>
</protein>
<reference evidence="1 2" key="1">
    <citation type="journal article" date="2018" name="Nat. Ecol. Evol.">
        <title>Shark genomes provide insights into elasmobranch evolution and the origin of vertebrates.</title>
        <authorList>
            <person name="Hara Y"/>
            <person name="Yamaguchi K"/>
            <person name="Onimaru K"/>
            <person name="Kadota M"/>
            <person name="Koyanagi M"/>
            <person name="Keeley SD"/>
            <person name="Tatsumi K"/>
            <person name="Tanaka K"/>
            <person name="Motone F"/>
            <person name="Kageyama Y"/>
            <person name="Nozu R"/>
            <person name="Adachi N"/>
            <person name="Nishimura O"/>
            <person name="Nakagawa R"/>
            <person name="Tanegashima C"/>
            <person name="Kiyatake I"/>
            <person name="Matsumoto R"/>
            <person name="Murakumo K"/>
            <person name="Nishida K"/>
            <person name="Terakita A"/>
            <person name="Kuratani S"/>
            <person name="Sato K"/>
            <person name="Hyodo S Kuraku.S."/>
        </authorList>
    </citation>
    <scope>NUCLEOTIDE SEQUENCE [LARGE SCALE GENOMIC DNA]</scope>
</reference>
<evidence type="ECO:0000313" key="1">
    <source>
        <dbReference type="EMBL" id="GCC16298.1"/>
    </source>
</evidence>
<dbReference type="STRING" id="137246.A0A401RDS5"/>
<comment type="caution">
    <text evidence="1">The sequence shown here is derived from an EMBL/GenBank/DDBJ whole genome shotgun (WGS) entry which is preliminary data.</text>
</comment>
<proteinExistence type="predicted"/>